<dbReference type="HAMAP" id="MF_03012">
    <property type="entry name" value="eIF3m"/>
    <property type="match status" value="1"/>
</dbReference>
<dbReference type="GO" id="GO:0016282">
    <property type="term" value="C:eukaryotic 43S preinitiation complex"/>
    <property type="evidence" value="ECO:0007669"/>
    <property type="project" value="UniProtKB-UniRule"/>
</dbReference>
<comment type="function">
    <text evidence="5">Component of the eukaryotic translation initiation factor 3 (eIF-3) complex, which is involved in protein synthesis of a specialized repertoire of mRNAs and, together with other initiation factors, stimulates binding of mRNA and methionyl-tRNAi to the 40S ribosome. The eIF-3 complex specifically targets and initiates translation of a subset of mRNAs involved in cell proliferation.</text>
</comment>
<evidence type="ECO:0000256" key="5">
    <source>
        <dbReference type="HAMAP-Rule" id="MF_03012"/>
    </source>
</evidence>
<keyword evidence="2 5" id="KW-0963">Cytoplasm</keyword>
<protein>
    <recommendedName>
        <fullName evidence="5">Eukaryotic translation initiation factor 3 subunit M</fullName>
        <shortName evidence="5">eIF3m</shortName>
    </recommendedName>
</protein>
<dbReference type="SMART" id="SM00088">
    <property type="entry name" value="PINT"/>
    <property type="match status" value="1"/>
</dbReference>
<gene>
    <name evidence="7" type="ORF">WJX72_001837</name>
</gene>
<keyword evidence="3 5" id="KW-0396">Initiation factor</keyword>
<dbReference type="AlphaFoldDB" id="A0AAW1R4Z2"/>
<dbReference type="Pfam" id="PF18005">
    <property type="entry name" value="eIF3m_C_helix"/>
    <property type="match status" value="1"/>
</dbReference>
<dbReference type="Pfam" id="PF01399">
    <property type="entry name" value="PCI"/>
    <property type="match status" value="1"/>
</dbReference>
<evidence type="ECO:0000313" key="7">
    <source>
        <dbReference type="EMBL" id="KAK9828739.1"/>
    </source>
</evidence>
<dbReference type="GO" id="GO:0071541">
    <property type="term" value="C:eukaryotic translation initiation factor 3 complex, eIF3m"/>
    <property type="evidence" value="ECO:0007669"/>
    <property type="project" value="UniProtKB-UniRule"/>
</dbReference>
<sequence length="414" mass="45500">MSTHLVETTEEDSFLAVARYVGELLNEGQDRTVLAETPGSRFSSDCEALQAEGKFADLLSRLASQLELLFAKAAEKDLECCLNIVCHLLARVPPAQTPLATRQIAATLCSKVDQHAEQRLQGLTQLYNVVGDPRTQFAVLLDALQYAKQAQLSSLLAPVVKGRVEDWIKDWKLSPQDARKLYLAVADLLRTNKKRKALLRDAFKLTVKCLSTFEEATPAELAEIKGVAADAVAQFVASTDMFQFDLAESPAVKQLESDPQYGVLYSLLLVLLAGDLQGFEALAKANKADVEASGASYDDMRAKMRIMALLALASRSATIPFSTIKDTLALSEEGEVEAWVVRAIGKKLVEGRIDQLRGVVTITKCTPRSFGRDQWQELREQLAAWKESIKGVRELVSEQKPVVSQRPLPAAVRA</sequence>
<dbReference type="GO" id="GO:0003743">
    <property type="term" value="F:translation initiation factor activity"/>
    <property type="evidence" value="ECO:0007669"/>
    <property type="project" value="UniProtKB-UniRule"/>
</dbReference>
<evidence type="ECO:0000256" key="2">
    <source>
        <dbReference type="ARBA" id="ARBA00022490"/>
    </source>
</evidence>
<evidence type="ECO:0000313" key="8">
    <source>
        <dbReference type="Proteomes" id="UP001489004"/>
    </source>
</evidence>
<dbReference type="EMBL" id="JALJOR010000001">
    <property type="protein sequence ID" value="KAK9828739.1"/>
    <property type="molecule type" value="Genomic_DNA"/>
</dbReference>
<comment type="caution">
    <text evidence="7">The sequence shown here is derived from an EMBL/GenBank/DDBJ whole genome shotgun (WGS) entry which is preliminary data.</text>
</comment>
<dbReference type="Proteomes" id="UP001489004">
    <property type="component" value="Unassembled WGS sequence"/>
</dbReference>
<dbReference type="GO" id="GO:0001732">
    <property type="term" value="P:formation of cytoplasmic translation initiation complex"/>
    <property type="evidence" value="ECO:0007669"/>
    <property type="project" value="UniProtKB-UniRule"/>
</dbReference>
<proteinExistence type="inferred from homology"/>
<keyword evidence="8" id="KW-1185">Reference proteome</keyword>
<evidence type="ECO:0000259" key="6">
    <source>
        <dbReference type="PROSITE" id="PS50250"/>
    </source>
</evidence>
<dbReference type="PANTHER" id="PTHR15350:SF2">
    <property type="entry name" value="EUKARYOTIC TRANSLATION INITIATION FACTOR 3 SUBUNIT M"/>
    <property type="match status" value="1"/>
</dbReference>
<dbReference type="PANTHER" id="PTHR15350">
    <property type="entry name" value="COP9 SIGNALOSOME COMPLEX SUBUNIT 7/DENDRITIC CELL PROTEIN GA17"/>
    <property type="match status" value="1"/>
</dbReference>
<evidence type="ECO:0000256" key="3">
    <source>
        <dbReference type="ARBA" id="ARBA00022540"/>
    </source>
</evidence>
<dbReference type="PROSITE" id="PS50250">
    <property type="entry name" value="PCI"/>
    <property type="match status" value="1"/>
</dbReference>
<dbReference type="InterPro" id="IPR045237">
    <property type="entry name" value="COPS7/eIF3m"/>
</dbReference>
<comment type="subcellular location">
    <subcellularLocation>
        <location evidence="5">Cytoplasm</location>
    </subcellularLocation>
</comment>
<evidence type="ECO:0000256" key="4">
    <source>
        <dbReference type="ARBA" id="ARBA00022917"/>
    </source>
</evidence>
<comment type="similarity">
    <text evidence="1">Belongs to the CSN7/EIF3M family. CSN7 subfamily.</text>
</comment>
<evidence type="ECO:0000256" key="1">
    <source>
        <dbReference type="ARBA" id="ARBA00008482"/>
    </source>
</evidence>
<feature type="domain" description="PCI" evidence="6">
    <location>
        <begin position="198"/>
        <end position="367"/>
    </location>
</feature>
<dbReference type="SUPFAM" id="SSF46785">
    <property type="entry name" value="Winged helix' DNA-binding domain"/>
    <property type="match status" value="1"/>
</dbReference>
<dbReference type="InterPro" id="IPR000717">
    <property type="entry name" value="PCI_dom"/>
</dbReference>
<organism evidence="7 8">
    <name type="scientific">[Myrmecia] bisecta</name>
    <dbReference type="NCBI Taxonomy" id="41462"/>
    <lineage>
        <taxon>Eukaryota</taxon>
        <taxon>Viridiplantae</taxon>
        <taxon>Chlorophyta</taxon>
        <taxon>core chlorophytes</taxon>
        <taxon>Trebouxiophyceae</taxon>
        <taxon>Trebouxiales</taxon>
        <taxon>Trebouxiaceae</taxon>
        <taxon>Myrmecia</taxon>
    </lineage>
</organism>
<dbReference type="InterPro" id="IPR036390">
    <property type="entry name" value="WH_DNA-bd_sf"/>
</dbReference>
<comment type="subunit">
    <text evidence="5">Component of the eukaryotic translation initiation factor 3 (eIF-3) complex.</text>
</comment>
<dbReference type="InterPro" id="IPR040750">
    <property type="entry name" value="eIF3m_C_helix"/>
</dbReference>
<dbReference type="GO" id="GO:0033290">
    <property type="term" value="C:eukaryotic 48S preinitiation complex"/>
    <property type="evidence" value="ECO:0007669"/>
    <property type="project" value="UniProtKB-UniRule"/>
</dbReference>
<name>A0AAW1R4Z2_9CHLO</name>
<keyword evidence="4 5" id="KW-0648">Protein biosynthesis</keyword>
<dbReference type="InterPro" id="IPR027528">
    <property type="entry name" value="eIF3m"/>
</dbReference>
<reference evidence="7 8" key="1">
    <citation type="journal article" date="2024" name="Nat. Commun.">
        <title>Phylogenomics reveals the evolutionary origins of lichenization in chlorophyte algae.</title>
        <authorList>
            <person name="Puginier C."/>
            <person name="Libourel C."/>
            <person name="Otte J."/>
            <person name="Skaloud P."/>
            <person name="Haon M."/>
            <person name="Grisel S."/>
            <person name="Petersen M."/>
            <person name="Berrin J.G."/>
            <person name="Delaux P.M."/>
            <person name="Dal Grande F."/>
            <person name="Keller J."/>
        </authorList>
    </citation>
    <scope>NUCLEOTIDE SEQUENCE [LARGE SCALE GENOMIC DNA]</scope>
    <source>
        <strain evidence="7 8">SAG 2043</strain>
    </source>
</reference>
<accession>A0AAW1R4Z2</accession>
<comment type="similarity">
    <text evidence="5">Belongs to the eIF-3 subunit M family.</text>
</comment>